<evidence type="ECO:0000256" key="6">
    <source>
        <dbReference type="ARBA" id="ARBA00022842"/>
    </source>
</evidence>
<evidence type="ECO:0000313" key="15">
    <source>
        <dbReference type="EMBL" id="XBH20556.1"/>
    </source>
</evidence>
<feature type="binding site" evidence="11 12">
    <location>
        <position position="191"/>
    </location>
    <ligand>
        <name>Mg(2+)</name>
        <dbReference type="ChEBI" id="CHEBI:18420"/>
        <label>1</label>
    </ligand>
</feature>
<dbReference type="PROSITE" id="PS51850">
    <property type="entry name" value="KARI_N"/>
    <property type="match status" value="1"/>
</dbReference>
<keyword evidence="8 11" id="KW-0560">Oxidoreductase</keyword>
<feature type="binding site" evidence="11 12">
    <location>
        <position position="252"/>
    </location>
    <ligand>
        <name>substrate</name>
    </ligand>
</feature>
<keyword evidence="6 11" id="KW-0460">Magnesium</keyword>
<dbReference type="EMBL" id="CP146203">
    <property type="protein sequence ID" value="XBH20556.1"/>
    <property type="molecule type" value="Genomic_DNA"/>
</dbReference>
<feature type="binding site" evidence="11 12">
    <location>
        <position position="195"/>
    </location>
    <ligand>
        <name>Mg(2+)</name>
        <dbReference type="ChEBI" id="CHEBI:18420"/>
        <label>1</label>
    </ligand>
</feature>
<dbReference type="EC" id="1.1.1.86" evidence="11"/>
<dbReference type="InterPro" id="IPR013023">
    <property type="entry name" value="KARI"/>
</dbReference>
<comment type="function">
    <text evidence="11">Involved in the biosynthesis of branched-chain amino acids (BCAA). Catalyzes an alkyl-migration followed by a ketol-acid reduction of (S)-2-acetolactate (S2AL) to yield (R)-2,3-dihydroxy-isovalerate. In the isomerase reaction, S2AL is rearranged via a Mg-dependent methyl migration to produce 3-hydroxy-3-methyl-2-ketobutyrate (HMKB). In the reductase reaction, this 2-ketoacid undergoes a metal-dependent reduction by NADPH to yield (R)-2,3-dihydroxy-isovalerate.</text>
</comment>
<feature type="binding site" evidence="11 12">
    <location>
        <position position="227"/>
    </location>
    <ligand>
        <name>Mg(2+)</name>
        <dbReference type="ChEBI" id="CHEBI:18420"/>
        <label>2</label>
    </ligand>
</feature>
<evidence type="ECO:0000256" key="7">
    <source>
        <dbReference type="ARBA" id="ARBA00022857"/>
    </source>
</evidence>
<comment type="cofactor">
    <cofactor evidence="11">
        <name>Mg(2+)</name>
        <dbReference type="ChEBI" id="CHEBI:18420"/>
    </cofactor>
    <text evidence="11">Binds 2 magnesium ions per subunit.</text>
</comment>
<dbReference type="GO" id="GO:0005829">
    <property type="term" value="C:cytosol"/>
    <property type="evidence" value="ECO:0007669"/>
    <property type="project" value="TreeGrafter"/>
</dbReference>
<comment type="similarity">
    <text evidence="3 11 12">Belongs to the ketol-acid reductoisomerase family.</text>
</comment>
<evidence type="ECO:0000256" key="1">
    <source>
        <dbReference type="ARBA" id="ARBA00004864"/>
    </source>
</evidence>
<sequence>MAELFYDDDADLSIIASKKVAVIGYGSQGHAHALNLRDSGVDVRVGLRAGSASAAKAEAEGLRVVSVADAVKEADVVVILTPDQVQRTVYAQEIAPNLNEGATLLFGHGFNIRYGFIKPEADHDVIMVAPKGPGHLVRREYIDGRGVPVIVAVEQDASGSAWDLALSYGKAIGGLRAAGIKTSFTEETETDLFGEQAVLCGGASQLVMYGFEVLTEAGYQPEVAYFEVLHELKLIVDLMWEGGIAKQRWSVSDTAEFGDYVSGPRVITPEVKENMKAVLADIQNGAFAKRFIDDMEAGGVEFKELRAKGEQHPIEATGRELRKLFAWSTNEDNTSDYVEGSVAR</sequence>
<dbReference type="InterPro" id="IPR036291">
    <property type="entry name" value="NAD(P)-bd_dom_sf"/>
</dbReference>
<dbReference type="PANTHER" id="PTHR21371:SF1">
    <property type="entry name" value="KETOL-ACID REDUCTOISOMERASE, MITOCHONDRIAL"/>
    <property type="match status" value="1"/>
</dbReference>
<dbReference type="GO" id="GO:0000287">
    <property type="term" value="F:magnesium ion binding"/>
    <property type="evidence" value="ECO:0007669"/>
    <property type="project" value="UniProtKB-UniRule"/>
</dbReference>
<comment type="pathway">
    <text evidence="1 11">Amino-acid biosynthesis; L-valine biosynthesis; L-valine from pyruvate: step 2/4.</text>
</comment>
<feature type="domain" description="KARI N-terminal Rossmann" evidence="13">
    <location>
        <begin position="2"/>
        <end position="182"/>
    </location>
</feature>
<evidence type="ECO:0000259" key="13">
    <source>
        <dbReference type="PROSITE" id="PS51850"/>
    </source>
</evidence>
<evidence type="ECO:0000256" key="3">
    <source>
        <dbReference type="ARBA" id="ARBA00010318"/>
    </source>
</evidence>
<keyword evidence="9 11" id="KW-0100">Branched-chain amino acid biosynthesis</keyword>
<dbReference type="GO" id="GO:0004455">
    <property type="term" value="F:ketol-acid reductoisomerase activity"/>
    <property type="evidence" value="ECO:0007669"/>
    <property type="project" value="UniProtKB-UniRule"/>
</dbReference>
<accession>A0AAU7DTC8</accession>
<feature type="binding site" evidence="11 12">
    <location>
        <position position="231"/>
    </location>
    <ligand>
        <name>Mg(2+)</name>
        <dbReference type="ChEBI" id="CHEBI:18420"/>
        <label>2</label>
    </ligand>
</feature>
<evidence type="ECO:0000256" key="10">
    <source>
        <dbReference type="ARBA" id="ARBA00049021"/>
    </source>
</evidence>
<dbReference type="PIRSF" id="PIRSF000116">
    <property type="entry name" value="IlvC_gammaproteo"/>
    <property type="match status" value="1"/>
</dbReference>
<keyword evidence="4 11" id="KW-0028">Amino-acid biosynthesis</keyword>
<feature type="domain" description="KARI C-terminal knotted" evidence="14">
    <location>
        <begin position="183"/>
        <end position="328"/>
    </location>
</feature>
<dbReference type="InterPro" id="IPR014359">
    <property type="entry name" value="KARI_prok"/>
</dbReference>
<dbReference type="Pfam" id="PF01450">
    <property type="entry name" value="KARI_C"/>
    <property type="match status" value="1"/>
</dbReference>
<feature type="active site" evidence="11">
    <location>
        <position position="108"/>
    </location>
</feature>
<dbReference type="InterPro" id="IPR000506">
    <property type="entry name" value="KARI_C"/>
</dbReference>
<name>A0AAU7DTC8_9MICO</name>
<evidence type="ECO:0000256" key="5">
    <source>
        <dbReference type="ARBA" id="ARBA00022723"/>
    </source>
</evidence>
<feature type="binding site" evidence="11">
    <location>
        <position position="53"/>
    </location>
    <ligand>
        <name>NADP(+)</name>
        <dbReference type="ChEBI" id="CHEBI:58349"/>
    </ligand>
</feature>
<dbReference type="NCBIfam" id="NF004017">
    <property type="entry name" value="PRK05479.1"/>
    <property type="match status" value="1"/>
</dbReference>
<evidence type="ECO:0000259" key="14">
    <source>
        <dbReference type="PROSITE" id="PS51851"/>
    </source>
</evidence>
<dbReference type="Gene3D" id="3.40.50.720">
    <property type="entry name" value="NAD(P)-binding Rossmann-like Domain"/>
    <property type="match status" value="1"/>
</dbReference>
<comment type="catalytic activity">
    <reaction evidence="11">
        <text>(2R,3R)-2,3-dihydroxy-3-methylpentanoate + NADP(+) = (S)-2-ethyl-2-hydroxy-3-oxobutanoate + NADPH + H(+)</text>
        <dbReference type="Rhea" id="RHEA:13493"/>
        <dbReference type="ChEBI" id="CHEBI:15378"/>
        <dbReference type="ChEBI" id="CHEBI:49256"/>
        <dbReference type="ChEBI" id="CHEBI:49258"/>
        <dbReference type="ChEBI" id="CHEBI:57783"/>
        <dbReference type="ChEBI" id="CHEBI:58349"/>
        <dbReference type="EC" id="1.1.1.86"/>
    </reaction>
</comment>
<proteinExistence type="inferred from homology"/>
<feature type="binding site" evidence="11 12">
    <location>
        <position position="191"/>
    </location>
    <ligand>
        <name>Mg(2+)</name>
        <dbReference type="ChEBI" id="CHEBI:18420"/>
        <label>2</label>
    </ligand>
</feature>
<dbReference type="AlphaFoldDB" id="A0AAU7DTC8"/>
<feature type="binding site" evidence="11">
    <location>
        <position position="51"/>
    </location>
    <ligand>
        <name>NADP(+)</name>
        <dbReference type="ChEBI" id="CHEBI:58349"/>
    </ligand>
</feature>
<feature type="binding site" evidence="11">
    <location>
        <position position="48"/>
    </location>
    <ligand>
        <name>NADP(+)</name>
        <dbReference type="ChEBI" id="CHEBI:58349"/>
    </ligand>
</feature>
<reference evidence="15" key="1">
    <citation type="submission" date="2024-02" db="EMBL/GenBank/DDBJ databases">
        <title>Tomenella chthoni gen. nov. sp. nov., a member of the family Jonesiaceae isolated from bat guano.</title>
        <authorList>
            <person name="Miller S.L."/>
            <person name="King J."/>
            <person name="Sankaranarayanan K."/>
            <person name="Lawson P.A."/>
        </authorList>
    </citation>
    <scope>NUCLEOTIDE SEQUENCE</scope>
    <source>
        <strain evidence="15">BS-20</strain>
    </source>
</reference>
<dbReference type="InterPro" id="IPR013116">
    <property type="entry name" value="KARI_N"/>
</dbReference>
<keyword evidence="7 11" id="KW-0521">NADP</keyword>
<dbReference type="GO" id="GO:0009097">
    <property type="term" value="P:isoleucine biosynthetic process"/>
    <property type="evidence" value="ECO:0007669"/>
    <property type="project" value="UniProtKB-UniRule"/>
</dbReference>
<evidence type="ECO:0000256" key="4">
    <source>
        <dbReference type="ARBA" id="ARBA00022605"/>
    </source>
</evidence>
<dbReference type="HAMAP" id="MF_00435">
    <property type="entry name" value="IlvC"/>
    <property type="match status" value="1"/>
</dbReference>
<dbReference type="PANTHER" id="PTHR21371">
    <property type="entry name" value="KETOL-ACID REDUCTOISOMERASE, MITOCHONDRIAL"/>
    <property type="match status" value="1"/>
</dbReference>
<dbReference type="SUPFAM" id="SSF48179">
    <property type="entry name" value="6-phosphogluconate dehydrogenase C-terminal domain-like"/>
    <property type="match status" value="1"/>
</dbReference>
<feature type="binding site" evidence="11">
    <location>
        <position position="134"/>
    </location>
    <ligand>
        <name>NADP(+)</name>
        <dbReference type="ChEBI" id="CHEBI:58349"/>
    </ligand>
</feature>
<feature type="binding site" evidence="11">
    <location>
        <begin position="25"/>
        <end position="28"/>
    </location>
    <ligand>
        <name>NADP(+)</name>
        <dbReference type="ChEBI" id="CHEBI:58349"/>
    </ligand>
</feature>
<dbReference type="InterPro" id="IPR008927">
    <property type="entry name" value="6-PGluconate_DH-like_C_sf"/>
</dbReference>
<dbReference type="NCBIfam" id="NF009940">
    <property type="entry name" value="PRK13403.1"/>
    <property type="match status" value="1"/>
</dbReference>
<evidence type="ECO:0000256" key="11">
    <source>
        <dbReference type="HAMAP-Rule" id="MF_00435"/>
    </source>
</evidence>
<dbReference type="FunFam" id="3.40.50.720:FF:000023">
    <property type="entry name" value="Ketol-acid reductoisomerase (NADP(+))"/>
    <property type="match status" value="1"/>
</dbReference>
<dbReference type="PROSITE" id="PS51851">
    <property type="entry name" value="KARI_C"/>
    <property type="match status" value="1"/>
</dbReference>
<evidence type="ECO:0000256" key="12">
    <source>
        <dbReference type="PROSITE-ProRule" id="PRU01198"/>
    </source>
</evidence>
<dbReference type="GO" id="GO:0009099">
    <property type="term" value="P:L-valine biosynthetic process"/>
    <property type="evidence" value="ECO:0007669"/>
    <property type="project" value="UniProtKB-UniRule"/>
</dbReference>
<evidence type="ECO:0000256" key="8">
    <source>
        <dbReference type="ARBA" id="ARBA00023002"/>
    </source>
</evidence>
<gene>
    <name evidence="11 15" type="primary">ilvC</name>
    <name evidence="15" type="ORF">V5R04_09940</name>
</gene>
<comment type="pathway">
    <text evidence="2 11">Amino-acid biosynthesis; L-isoleucine biosynthesis; L-isoleucine from 2-oxobutanoate: step 2/4.</text>
</comment>
<dbReference type="Gene3D" id="6.10.240.10">
    <property type="match status" value="1"/>
</dbReference>
<dbReference type="Pfam" id="PF07991">
    <property type="entry name" value="KARI_N"/>
    <property type="match status" value="1"/>
</dbReference>
<dbReference type="GO" id="GO:0050661">
    <property type="term" value="F:NADP binding"/>
    <property type="evidence" value="ECO:0007669"/>
    <property type="project" value="InterPro"/>
</dbReference>
<comment type="caution">
    <text evidence="11">Lacks conserved residue(s) required for the propagation of feature annotation.</text>
</comment>
<keyword evidence="5 11" id="KW-0479">Metal-binding</keyword>
<protein>
    <recommendedName>
        <fullName evidence="11">Ketol-acid reductoisomerase (NADP(+))</fullName>
        <shortName evidence="11">KARI</shortName>
        <ecNumber evidence="11">1.1.1.86</ecNumber>
    </recommendedName>
    <alternativeName>
        <fullName evidence="11">Acetohydroxy-acid isomeroreductase</fullName>
        <shortName evidence="11">AHIR</shortName>
    </alternativeName>
    <alternativeName>
        <fullName evidence="11">Alpha-keto-beta-hydroxylacyl reductoisomerase</fullName>
    </alternativeName>
</protein>
<dbReference type="NCBIfam" id="TIGR00465">
    <property type="entry name" value="ilvC"/>
    <property type="match status" value="1"/>
</dbReference>
<evidence type="ECO:0000256" key="9">
    <source>
        <dbReference type="ARBA" id="ARBA00023304"/>
    </source>
</evidence>
<evidence type="ECO:0000256" key="2">
    <source>
        <dbReference type="ARBA" id="ARBA00004885"/>
    </source>
</evidence>
<organism evidence="15">
    <name type="scientific">Jonesiaceae bacterium BS-20</name>
    <dbReference type="NCBI Taxonomy" id="3120821"/>
    <lineage>
        <taxon>Bacteria</taxon>
        <taxon>Bacillati</taxon>
        <taxon>Actinomycetota</taxon>
        <taxon>Actinomycetes</taxon>
        <taxon>Micrococcales</taxon>
        <taxon>Jonesiaceae</taxon>
    </lineage>
</organism>
<dbReference type="SUPFAM" id="SSF51735">
    <property type="entry name" value="NAD(P)-binding Rossmann-fold domains"/>
    <property type="match status" value="1"/>
</dbReference>
<comment type="catalytic activity">
    <reaction evidence="10 11">
        <text>(2R)-2,3-dihydroxy-3-methylbutanoate + NADP(+) = (2S)-2-acetolactate + NADPH + H(+)</text>
        <dbReference type="Rhea" id="RHEA:22068"/>
        <dbReference type="ChEBI" id="CHEBI:15378"/>
        <dbReference type="ChEBI" id="CHEBI:49072"/>
        <dbReference type="ChEBI" id="CHEBI:57783"/>
        <dbReference type="ChEBI" id="CHEBI:58349"/>
        <dbReference type="ChEBI" id="CHEBI:58476"/>
        <dbReference type="EC" id="1.1.1.86"/>
    </reaction>
</comment>